<keyword evidence="14" id="KW-1185">Reference proteome</keyword>
<accession>A0A0W0SVX1</accession>
<keyword evidence="9" id="KW-0811">Translocation</keyword>
<dbReference type="SUPFAM" id="SSF52540">
    <property type="entry name" value="P-loop containing nucleoside triphosphate hydrolases"/>
    <property type="match status" value="2"/>
</dbReference>
<name>A0A0W0SVX1_9GAMM</name>
<dbReference type="GO" id="GO:0006605">
    <property type="term" value="P:protein targeting"/>
    <property type="evidence" value="ECO:0007669"/>
    <property type="project" value="InterPro"/>
</dbReference>
<evidence type="ECO:0000259" key="12">
    <source>
        <dbReference type="PROSITE" id="PS51196"/>
    </source>
</evidence>
<evidence type="ECO:0000256" key="8">
    <source>
        <dbReference type="ARBA" id="ARBA00022967"/>
    </source>
</evidence>
<organism evidence="13 14">
    <name type="scientific">Legionella brunensis</name>
    <dbReference type="NCBI Taxonomy" id="29422"/>
    <lineage>
        <taxon>Bacteria</taxon>
        <taxon>Pseudomonadati</taxon>
        <taxon>Pseudomonadota</taxon>
        <taxon>Gammaproteobacteria</taxon>
        <taxon>Legionellales</taxon>
        <taxon>Legionellaceae</taxon>
        <taxon>Legionella</taxon>
    </lineage>
</organism>
<reference evidence="13 14" key="1">
    <citation type="submission" date="2015-11" db="EMBL/GenBank/DDBJ databases">
        <title>Genomic analysis of 38 Legionella species identifies large and diverse effector repertoires.</title>
        <authorList>
            <person name="Burstein D."/>
            <person name="Amaro F."/>
            <person name="Zusman T."/>
            <person name="Lifshitz Z."/>
            <person name="Cohen O."/>
            <person name="Gilbert J.A."/>
            <person name="Pupko T."/>
            <person name="Shuman H.A."/>
            <person name="Segal G."/>
        </authorList>
    </citation>
    <scope>NUCLEOTIDE SEQUENCE [LARGE SCALE GENOMIC DNA]</scope>
    <source>
        <strain evidence="13 14">ATCC 43878</strain>
    </source>
</reference>
<keyword evidence="10" id="KW-0472">Membrane</keyword>
<dbReference type="PANTHER" id="PTHR30612:SF0">
    <property type="entry name" value="CHLOROPLAST PROTEIN-TRANSPORTING ATPASE"/>
    <property type="match status" value="1"/>
</dbReference>
<protein>
    <submittedName>
        <fullName evidence="13">Coiled-coil protein</fullName>
    </submittedName>
</protein>
<feature type="domain" description="Helicase C-terminal" evidence="11">
    <location>
        <begin position="1853"/>
        <end position="2034"/>
    </location>
</feature>
<dbReference type="GO" id="GO:0016020">
    <property type="term" value="C:membrane"/>
    <property type="evidence" value="ECO:0007669"/>
    <property type="project" value="InterPro"/>
</dbReference>
<dbReference type="STRING" id="29422.Lbru_0290"/>
<dbReference type="PATRIC" id="fig|29422.6.peg.303"/>
<comment type="caution">
    <text evidence="13">The sequence shown here is derived from an EMBL/GenBank/DDBJ whole genome shotgun (WGS) entry which is preliminary data.</text>
</comment>
<dbReference type="InterPro" id="IPR027417">
    <property type="entry name" value="P-loop_NTPase"/>
</dbReference>
<dbReference type="Proteomes" id="UP000054742">
    <property type="component" value="Unassembled WGS sequence"/>
</dbReference>
<dbReference type="GO" id="GO:0006886">
    <property type="term" value="P:intracellular protein transport"/>
    <property type="evidence" value="ECO:0007669"/>
    <property type="project" value="InterPro"/>
</dbReference>
<keyword evidence="3" id="KW-0963">Cytoplasm</keyword>
<keyword evidence="2" id="KW-1003">Cell membrane</keyword>
<evidence type="ECO:0000256" key="5">
    <source>
        <dbReference type="ARBA" id="ARBA00022741"/>
    </source>
</evidence>
<proteinExistence type="predicted"/>
<dbReference type="GO" id="GO:0017038">
    <property type="term" value="P:protein import"/>
    <property type="evidence" value="ECO:0007669"/>
    <property type="project" value="InterPro"/>
</dbReference>
<evidence type="ECO:0000313" key="13">
    <source>
        <dbReference type="EMBL" id="KTC87061.1"/>
    </source>
</evidence>
<evidence type="ECO:0000256" key="3">
    <source>
        <dbReference type="ARBA" id="ARBA00022490"/>
    </source>
</evidence>
<evidence type="ECO:0000256" key="6">
    <source>
        <dbReference type="ARBA" id="ARBA00022840"/>
    </source>
</evidence>
<evidence type="ECO:0000256" key="4">
    <source>
        <dbReference type="ARBA" id="ARBA00022519"/>
    </source>
</evidence>
<dbReference type="InterPro" id="IPR044722">
    <property type="entry name" value="SecA_SF2_C"/>
</dbReference>
<evidence type="ECO:0000256" key="2">
    <source>
        <dbReference type="ARBA" id="ARBA00022475"/>
    </source>
</evidence>
<dbReference type="InterPro" id="IPR011115">
    <property type="entry name" value="SecA_DEAD"/>
</dbReference>
<keyword evidence="5" id="KW-0547">Nucleotide-binding</keyword>
<dbReference type="OrthoDB" id="5652367at2"/>
<sequence>MPAGSENKYLQSLLDDLVTSHETEINYSPFEVELDPQYIKENDLPFLLEFVQEKRKRLFIFKLANDAFNSSILAFTARRAILNQTAEILLKSTSTEPKINSLKEALNNPATPVRASIQIQKSIPLPKPKAAVLNRPLSEQIEQTPIPDLVLVPIDLPEFPVLSKQLAALGIRILQDTALLKIKEHADAFTDGIIPGNLPKGFYIDYKKYALCYTNNPHRLPSALAPILEKPTQLAMPTLEQSEVLLPKLSKTILAQLLNSADTVTQKNALIGVLPTYAKELSGLVSILKPDELDFIVPLLAKLFIFGGEAHTKLFIKFLRNCLNKKINIEFLKDPVAQNSFLSPRGIKNLQKLLELSAEQKEWWNTLANAHLKNQQHHFDFNNFFETYSQIFLPRIAEKNLTLPNPCPIEHNGHFLITLNRVLDVLELAQNPQEQCLSLAGLNWGPTGAHYAMAQAPKPQRFKQVTPCMNLESPGDTELNPLIIYTHIHDNVANLKIWLFRYLGQHWKAGIRLTDIQAQFEEIQGLQTWSVVEKNQLMFILTSTFPQSTLTAESWQKTLKNCINLLQAIGPTERTDLLHAISHCFQFKPNPTLIQIQGLLVQATELKTAFPSKNFKNELLTPLFSCLENEGFELINTLQERVQKVHENSNGNEALLSTIISFTTLLQKNRQNLHSDAIRILATLDESDLTQSKIDDLMLSIKTLKEKRSAVDSNAFLSLLGKINISKSQPLPNAQQIQELINAIADSSHSIPDGHDNLEKKEKWFKDFILEKNLLPGCVFGNGDISKLDDLIVDALVDAVKKRSSVLKVDKLKASLTKNLQSKLVPEQLKEQLNEDLLPLFDALNELVILLQTPNPKFEDILEKLRFFEEKKPRLLDATYSVGLLGKSKGDFLLSYILTGKRKATDNETGAVFGTLLTKLHGVINDEINGYFNDEQNKNAVTDLDAKTCLEWLVAFNQTHSLTFLFKEELVQKKVIPALTKTLQQLNTQDSNFENSILEAAANLAEDQSADKSLQNYKNTIEAIVSYLNFLIDIKDKASAQFHVIYKQLHTGPLGRLNYTQKQTLINNLFRANPQSFERYLKLTIQALEENPIADATAINRAISGLVPLFELSDLESETQTMFFNMSMAHNLRSTSPFPLAVLNELKKSNLEEQAKSVILKQIIQILSRMTEGDSQDLIQDLVQQTQSFLTQNSEQAALCISLLKRVSLDNLSRDLSTYSSILSQLAPLKPENRGQLTTILTGLASSKKDDTVNLPTLLDIAKGLGRRSAVDLGQVMQLFATPPYPIAHTLNTALLAHGSEKLQAYCLSFDTNPFAKTGETRPLAEHFATNRIKDALLSLKDLLNGVELPHALQLKLARQLTYIETLGYTDPLNPNDYTELKKLTAISRQELQERACTLLHQLRSNHVPAEQIELTHMELLAYLREIYFRTTGLFPNTTQMLMLQLSLQEPYTNLLMRINTGEGKSLITPILAVLQWTQGGTVDVCTANRTLLGRDYENSCEPFFKFLGIKSALIQDNSNPKDYQLGGINCSTLEDMALFRLAAKETKQEALIQNDEPIHLVLDESDDALLDQTTLYKLVAETSQAEAEDIHAQWIYPLAYQFINLPMFRNTDPTKGKVWDEDEDLEQFRLYINKEINEKFNGDADKQNFMLATSNTQLKQWINASCKAAKLVENKHFIVRPIKEKDETGNEVTKKIVCIPLVRSTLKTGCIFTDGVQQALQARLNAECQKRSHHFAIDADPPVLASQSARGLVGFYQDTGGRLVGISGTPGDWIELQYLTTQLGTQAIGVAPYAGDHRKIHPPVFTFSRDDTIYAIHNAIEAVKRPVTNPRLEFDSDIPIQTLEERESFILQTKDALEKWSQTQTQPILIVSEDFDDAQAIGRSFKAYKKAGFKIQIVTGKESPEELEKIIKQAGRANTITIGTAMLARGIDINPGNHPEGLFVIQTYPDSERMTTQIAGRAARNGKPGQWLPIYQLPSPKSWFTKLMYFLFPNYRQHQSEKAIATLQSDIKLQATLDRLYTQAIDQAQQTLMQQVYAWESLLLDLYPSDVNLRHELYQWREMLLSELAHAQETSITQNTLESSVTQFQNTLCKIWEKVREEKWVAKARKASVVTQEQNLRVNYLSQLDLAKELNIQAALQEKALPFKASVTTLMHQNVETIILDKAGAVLEYTTPEEKERKDLELAQNRQLLPYFIGEFCAVHPEAVEKLNSAEQTQSSSFLSGILKSLADKIIKQKNKVLRTEDTQQITKSIIEFYQKKLNTAEMPAIQELLEKIKPLILNHSQALAKTPLTDRFKIQGLVLTFIKLYQQSGLAPDEQLNELKTRYDDEIMKMLAEYLLNEFSWVNKSPQPIHAFLERTIAKEAAQAIYLLADEVRQSPSDEAKIQALYTGLQEHRVKLLDKRLFSIRHNCPRDVINMALTAIDALEFAPHCDRAFQESCHDTVLSKYHIAQFRVCLENTSRQFHEDIVWEHLKATLANLSENNNQVHLIEELYETVERYGSYPVYQPYKSSIKTLKAQLADSIKVLREANGLKQDTQESLLTEKASQFASLFNVAAEQVRIQKGCDGIQSYVEVQIENAPLQEDFTGYQSSFLAGFEKERSSISQQKMLLHDNREALINLSDVAATKIFPSVKRMALEKLFRLKTLLNLDWSEGLDNSFISELPQESLSIYHHIQRLKHWDWAELPEFGEVEKILGQDPRLLFADLLDKHIEFKGKLKEIQARKLIAKQIVEDKRKQIAAEEEKIVKINERLRAPECSFGDTILLNGQILTIKTSIAIQEKKLSDPLKNLAFVTEEERVCQESLNQVVQDCISKTVEVISSLEKQAKNLFNQHLIGASKAIVDTYQQELEAMDSTVEQLNQVEIQKSRYQTRRFFNSRELLKYEASLRHEEALIPREIVSANVHPAGFARFFRQPIERITTQLEALGLWLR</sequence>
<gene>
    <name evidence="13" type="ORF">Lbru_0290</name>
</gene>
<evidence type="ECO:0000256" key="1">
    <source>
        <dbReference type="ARBA" id="ARBA00022448"/>
    </source>
</evidence>
<dbReference type="Pfam" id="PF21090">
    <property type="entry name" value="P-loop_SecA"/>
    <property type="match status" value="1"/>
</dbReference>
<evidence type="ECO:0000259" key="11">
    <source>
        <dbReference type="PROSITE" id="PS51194"/>
    </source>
</evidence>
<evidence type="ECO:0000256" key="7">
    <source>
        <dbReference type="ARBA" id="ARBA00022927"/>
    </source>
</evidence>
<dbReference type="GO" id="GO:0005524">
    <property type="term" value="F:ATP binding"/>
    <property type="evidence" value="ECO:0007669"/>
    <property type="project" value="UniProtKB-KW"/>
</dbReference>
<dbReference type="Gene3D" id="3.40.50.300">
    <property type="entry name" value="P-loop containing nucleotide triphosphate hydrolases"/>
    <property type="match status" value="2"/>
</dbReference>
<keyword evidence="7" id="KW-0653">Protein transport</keyword>
<evidence type="ECO:0000313" key="14">
    <source>
        <dbReference type="Proteomes" id="UP000054742"/>
    </source>
</evidence>
<dbReference type="InterPro" id="IPR000185">
    <property type="entry name" value="SecA"/>
</dbReference>
<dbReference type="PROSITE" id="PS51196">
    <property type="entry name" value="SECA_MOTOR_DEAD"/>
    <property type="match status" value="1"/>
</dbReference>
<keyword evidence="8" id="KW-1278">Translocase</keyword>
<dbReference type="InterPro" id="IPR014018">
    <property type="entry name" value="SecA_motor_DEAD"/>
</dbReference>
<keyword evidence="4" id="KW-0997">Cell inner membrane</keyword>
<dbReference type="InterPro" id="IPR001650">
    <property type="entry name" value="Helicase_C-like"/>
</dbReference>
<dbReference type="Pfam" id="PF07517">
    <property type="entry name" value="SecA_DEAD"/>
    <property type="match status" value="1"/>
</dbReference>
<dbReference type="PROSITE" id="PS51194">
    <property type="entry name" value="HELICASE_CTER"/>
    <property type="match status" value="1"/>
</dbReference>
<feature type="domain" description="SecA family profile" evidence="12">
    <location>
        <begin position="1352"/>
        <end position="2014"/>
    </location>
</feature>
<evidence type="ECO:0000256" key="9">
    <source>
        <dbReference type="ARBA" id="ARBA00023010"/>
    </source>
</evidence>
<evidence type="ECO:0000256" key="10">
    <source>
        <dbReference type="ARBA" id="ARBA00023136"/>
    </source>
</evidence>
<dbReference type="RefSeq" id="WP_065235405.1">
    <property type="nucleotide sequence ID" value="NZ_CAAAHU010000001.1"/>
</dbReference>
<dbReference type="EMBL" id="LNXV01000003">
    <property type="protein sequence ID" value="KTC87061.1"/>
    <property type="molecule type" value="Genomic_DNA"/>
</dbReference>
<dbReference type="PANTHER" id="PTHR30612">
    <property type="entry name" value="SECA INNER MEMBRANE COMPONENT OF SEC PROTEIN SECRETION SYSTEM"/>
    <property type="match status" value="1"/>
</dbReference>
<keyword evidence="1" id="KW-0813">Transport</keyword>
<keyword evidence="6" id="KW-0067">ATP-binding</keyword>